<gene>
    <name evidence="1" type="ORF">LC087_04815</name>
</gene>
<proteinExistence type="predicted"/>
<dbReference type="RefSeq" id="WP_226538286.1">
    <property type="nucleotide sequence ID" value="NZ_CP129013.1"/>
</dbReference>
<reference evidence="1 2" key="1">
    <citation type="submission" date="2023-06" db="EMBL/GenBank/DDBJ databases">
        <title>Five Gram-positive bacteria isolated from mangrove sediments in Shenzhen, Guangdong, China.</title>
        <authorList>
            <person name="Yu S."/>
            <person name="Zheng W."/>
            <person name="Huang Y."/>
        </authorList>
    </citation>
    <scope>NUCLEOTIDE SEQUENCE [LARGE SCALE GENOMIC DNA]</scope>
    <source>
        <strain evidence="1 2">SaN35-3</strain>
    </source>
</reference>
<accession>A0ABY9K0X2</accession>
<name>A0ABY9K0X2_9BACI</name>
<protein>
    <submittedName>
        <fullName evidence="1">YlzJ-like family protein</fullName>
    </submittedName>
</protein>
<organism evidence="1 2">
    <name type="scientific">Bacillus carboniphilus</name>
    <dbReference type="NCBI Taxonomy" id="86663"/>
    <lineage>
        <taxon>Bacteria</taxon>
        <taxon>Bacillati</taxon>
        <taxon>Bacillota</taxon>
        <taxon>Bacilli</taxon>
        <taxon>Bacillales</taxon>
        <taxon>Bacillaceae</taxon>
        <taxon>Bacillus</taxon>
    </lineage>
</organism>
<evidence type="ECO:0000313" key="2">
    <source>
        <dbReference type="Proteomes" id="UP001197974"/>
    </source>
</evidence>
<keyword evidence="2" id="KW-1185">Reference proteome</keyword>
<dbReference type="Proteomes" id="UP001197974">
    <property type="component" value="Chromosome"/>
</dbReference>
<dbReference type="InterPro" id="IPR025619">
    <property type="entry name" value="YlzJ"/>
</dbReference>
<dbReference type="Pfam" id="PF14035">
    <property type="entry name" value="YlzJ"/>
    <property type="match status" value="1"/>
</dbReference>
<dbReference type="EMBL" id="CP129013">
    <property type="protein sequence ID" value="WLR43490.1"/>
    <property type="molecule type" value="Genomic_DNA"/>
</dbReference>
<sequence length="77" mass="8924">MILYTSMPFEMVFPIDEQELGKQRVAMMNGVPVMVKQMDNQQMQVIRVLSTDPKDYLEHYPGQMISSFEGQSIQPLQ</sequence>
<evidence type="ECO:0000313" key="1">
    <source>
        <dbReference type="EMBL" id="WLR43490.1"/>
    </source>
</evidence>